<proteinExistence type="predicted"/>
<evidence type="ECO:0000256" key="8">
    <source>
        <dbReference type="ARBA" id="ARBA00022777"/>
    </source>
</evidence>
<keyword evidence="8" id="KW-0418">Kinase</keyword>
<dbReference type="Pfam" id="PF00512">
    <property type="entry name" value="HisKA"/>
    <property type="match status" value="1"/>
</dbReference>
<keyword evidence="5" id="KW-0597">Phosphoprotein</keyword>
<evidence type="ECO:0000313" key="15">
    <source>
        <dbReference type="EMBL" id="OIR09325.1"/>
    </source>
</evidence>
<dbReference type="PRINTS" id="PR00344">
    <property type="entry name" value="BCTRLSENSOR"/>
</dbReference>
<dbReference type="InterPro" id="IPR003594">
    <property type="entry name" value="HATPase_dom"/>
</dbReference>
<feature type="domain" description="Histidine kinase" evidence="14">
    <location>
        <begin position="873"/>
        <end position="1090"/>
    </location>
</feature>
<dbReference type="InterPro" id="IPR036890">
    <property type="entry name" value="HATPase_C_sf"/>
</dbReference>
<dbReference type="GO" id="GO:0005524">
    <property type="term" value="F:ATP binding"/>
    <property type="evidence" value="ECO:0007669"/>
    <property type="project" value="UniProtKB-KW"/>
</dbReference>
<evidence type="ECO:0000256" key="2">
    <source>
        <dbReference type="ARBA" id="ARBA00004236"/>
    </source>
</evidence>
<keyword evidence="4" id="KW-1003">Cell membrane</keyword>
<feature type="transmembrane region" description="Helical" evidence="13">
    <location>
        <begin position="746"/>
        <end position="767"/>
    </location>
</feature>
<keyword evidence="12" id="KW-0175">Coiled coil</keyword>
<feature type="coiled-coil region" evidence="12">
    <location>
        <begin position="836"/>
        <end position="866"/>
    </location>
</feature>
<evidence type="ECO:0000256" key="12">
    <source>
        <dbReference type="SAM" id="Coils"/>
    </source>
</evidence>
<evidence type="ECO:0000256" key="11">
    <source>
        <dbReference type="ARBA" id="ARBA00023136"/>
    </source>
</evidence>
<dbReference type="InterPro" id="IPR003661">
    <property type="entry name" value="HisK_dim/P_dom"/>
</dbReference>
<dbReference type="CDD" id="cd00082">
    <property type="entry name" value="HisKA"/>
    <property type="match status" value="1"/>
</dbReference>
<dbReference type="PROSITE" id="PS50109">
    <property type="entry name" value="HIS_KIN"/>
    <property type="match status" value="1"/>
</dbReference>
<dbReference type="GO" id="GO:0030295">
    <property type="term" value="F:protein kinase activator activity"/>
    <property type="evidence" value="ECO:0007669"/>
    <property type="project" value="TreeGrafter"/>
</dbReference>
<keyword evidence="11 13" id="KW-0472">Membrane</keyword>
<dbReference type="GO" id="GO:0007234">
    <property type="term" value="P:osmosensory signaling via phosphorelay pathway"/>
    <property type="evidence" value="ECO:0007669"/>
    <property type="project" value="TreeGrafter"/>
</dbReference>
<dbReference type="InterPro" id="IPR036097">
    <property type="entry name" value="HisK_dim/P_sf"/>
</dbReference>
<evidence type="ECO:0000259" key="14">
    <source>
        <dbReference type="PROSITE" id="PS50109"/>
    </source>
</evidence>
<comment type="caution">
    <text evidence="15">The sequence shown here is derived from an EMBL/GenBank/DDBJ whole genome shotgun (WGS) entry which is preliminary data.</text>
</comment>
<dbReference type="GO" id="GO:0000155">
    <property type="term" value="F:phosphorelay sensor kinase activity"/>
    <property type="evidence" value="ECO:0007669"/>
    <property type="project" value="InterPro"/>
</dbReference>
<dbReference type="InterPro" id="IPR013783">
    <property type="entry name" value="Ig-like_fold"/>
</dbReference>
<evidence type="ECO:0000256" key="6">
    <source>
        <dbReference type="ARBA" id="ARBA00022679"/>
    </source>
</evidence>
<dbReference type="Gene3D" id="2.60.40.10">
    <property type="entry name" value="Immunoglobulins"/>
    <property type="match status" value="1"/>
</dbReference>
<dbReference type="SUPFAM" id="SSF63829">
    <property type="entry name" value="Calcium-dependent phosphotriesterase"/>
    <property type="match status" value="2"/>
</dbReference>
<keyword evidence="13" id="KW-0812">Transmembrane</keyword>
<comment type="catalytic activity">
    <reaction evidence="1">
        <text>ATP + protein L-histidine = ADP + protein N-phospho-L-histidine.</text>
        <dbReference type="EC" id="2.7.13.3"/>
    </reaction>
</comment>
<dbReference type="SUPFAM" id="SSF55874">
    <property type="entry name" value="ATPase domain of HSP90 chaperone/DNA topoisomerase II/histidine kinase"/>
    <property type="match status" value="1"/>
</dbReference>
<dbReference type="Gene3D" id="3.30.565.10">
    <property type="entry name" value="Histidine kinase-like ATPase, C-terminal domain"/>
    <property type="match status" value="1"/>
</dbReference>
<evidence type="ECO:0000256" key="3">
    <source>
        <dbReference type="ARBA" id="ARBA00012438"/>
    </source>
</evidence>
<dbReference type="PANTHER" id="PTHR42878">
    <property type="entry name" value="TWO-COMPONENT HISTIDINE KINASE"/>
    <property type="match status" value="1"/>
</dbReference>
<evidence type="ECO:0000256" key="1">
    <source>
        <dbReference type="ARBA" id="ARBA00000085"/>
    </source>
</evidence>
<evidence type="ECO:0000256" key="4">
    <source>
        <dbReference type="ARBA" id="ARBA00022475"/>
    </source>
</evidence>
<evidence type="ECO:0000256" key="9">
    <source>
        <dbReference type="ARBA" id="ARBA00022840"/>
    </source>
</evidence>
<dbReference type="SUPFAM" id="SSF47384">
    <property type="entry name" value="Homodimeric domain of signal transducing histidine kinase"/>
    <property type="match status" value="1"/>
</dbReference>
<name>A0A1J5SZB2_9ZZZZ</name>
<dbReference type="AlphaFoldDB" id="A0A1J5SZB2"/>
<organism evidence="15">
    <name type="scientific">mine drainage metagenome</name>
    <dbReference type="NCBI Taxonomy" id="410659"/>
    <lineage>
        <taxon>unclassified sequences</taxon>
        <taxon>metagenomes</taxon>
        <taxon>ecological metagenomes</taxon>
    </lineage>
</organism>
<evidence type="ECO:0000256" key="5">
    <source>
        <dbReference type="ARBA" id="ARBA00022553"/>
    </source>
</evidence>
<dbReference type="Gene3D" id="1.10.287.130">
    <property type="match status" value="1"/>
</dbReference>
<dbReference type="InterPro" id="IPR011123">
    <property type="entry name" value="Y_Y_Y"/>
</dbReference>
<dbReference type="PANTHER" id="PTHR42878:SF15">
    <property type="entry name" value="BACTERIOPHYTOCHROME"/>
    <property type="match status" value="1"/>
</dbReference>
<evidence type="ECO:0000256" key="7">
    <source>
        <dbReference type="ARBA" id="ARBA00022741"/>
    </source>
</evidence>
<keyword evidence="13" id="KW-1133">Transmembrane helix</keyword>
<dbReference type="InterPro" id="IPR004358">
    <property type="entry name" value="Sig_transdc_His_kin-like_C"/>
</dbReference>
<dbReference type="SMART" id="SM00387">
    <property type="entry name" value="HATPase_c"/>
    <property type="match status" value="1"/>
</dbReference>
<dbReference type="InterPro" id="IPR005467">
    <property type="entry name" value="His_kinase_dom"/>
</dbReference>
<keyword evidence="6 15" id="KW-0808">Transferase</keyword>
<dbReference type="GO" id="GO:0000156">
    <property type="term" value="F:phosphorelay response regulator activity"/>
    <property type="evidence" value="ECO:0007669"/>
    <property type="project" value="TreeGrafter"/>
</dbReference>
<dbReference type="EMBL" id="MLJW01000027">
    <property type="protein sequence ID" value="OIR09325.1"/>
    <property type="molecule type" value="Genomic_DNA"/>
</dbReference>
<dbReference type="Pfam" id="PF07495">
    <property type="entry name" value="Y_Y_Y"/>
    <property type="match status" value="1"/>
</dbReference>
<keyword evidence="7" id="KW-0547">Nucleotide-binding</keyword>
<keyword evidence="10" id="KW-0902">Two-component regulatory system</keyword>
<dbReference type="Pfam" id="PF02518">
    <property type="entry name" value="HATPase_c"/>
    <property type="match status" value="1"/>
</dbReference>
<dbReference type="SMART" id="SM00388">
    <property type="entry name" value="HisKA"/>
    <property type="match status" value="1"/>
</dbReference>
<dbReference type="InterPro" id="IPR050351">
    <property type="entry name" value="BphY/WalK/GraS-like"/>
</dbReference>
<sequence>MVAALLFLASALRGQAQGFLKSAPAGTVETGSPSFIVYGPEAIGADSAPTDLHLLPDGRVLVAAQREIIYGDGVRWETVRQAPGDPRFIIQSVAVAADGRLYAGVPDGFARIDFEPEGKWKFTNVAPMPPSHGQQWPEFQVMEDVDSHWYWHSNSGAVVAWHPGEMPKVLGSVNTIGRVFAAAGNVYVGDYADGALYQVHKDKIGVVVPPDRTDLNAAMVCSVPFAGHETLVGTVGDGIRIFDGKTTRPFVSSGILAGGRRINDLCATYGGFYAAAVDTLGIVFFDRTGRIVQVLDRSLDHRLGRALRMVYADNGVLWVLLNDGIARVEFPSRISHFESLIPTNLSYVEPHRFNGKLWLLAGGRVLRGVYSPRQRLEGFVDDSPPEPLIFALKTCDGSLIASTSTGFYGRTPSGWVRIAGGIIDGRIAARMPDGKRWIYIARGEVGWMDLNASPVVVHRVPVRGQGDAYGAVQDRDGVIWYELGTGSIGRLDPTHEPLAPRILGSDSGIPDSWASLYLIDGKIELNCANRVLGYDAATGRFTDDKALLNRYPFLVSSAGRPAEDSLGRLWMAGPDRVRIIDVRKGSRRPVEYLPPEFRPTNFFCEDNGVVWMHDTRRFARYDPAMPQPPASPVHVVITHVNLPDSNRTLMSPGRQLPTLAYSDNSLSIHFLAPGNPQGQQVNFEFMLEGQGGDWVPNGTAGSVSFTRLREGHYVFRVRPRVGNLAGAESRLEFTIQPPWYRAPAAYATYIITGLFLLALAIFVPAYAERRHKARLERLVHERTRELNETNQLLGRQMIETLGKTAELRASEERFRRLSGELERRVDERTTELMQRVSEVERLAADLDRSAARLQEANANLLVANQELESFSYSVSHDLRAPLRNITGFIELLQRRLRGKSDKDTDRYLDIVTAEAKRMSALIDDLLTFSRVGRAEMSLQPVDLLELVEESRRELAHEIQGRSIEWRLSPLPPVLGDRTLLRQVIANLLSNALKFTRRREVAVIEIGAEPAPDSADLVTFYVRDNGAGFNPQYADKLFRVFQRLHNIRDFEGTGVGLANVKRIVTRHGGSVWAEGKVDNGATFYFTLKPSRSAP</sequence>
<dbReference type="GO" id="GO:0005886">
    <property type="term" value="C:plasma membrane"/>
    <property type="evidence" value="ECO:0007669"/>
    <property type="project" value="UniProtKB-SubCell"/>
</dbReference>
<gene>
    <name evidence="15" type="primary">cph1_4</name>
    <name evidence="15" type="ORF">GALL_85580</name>
</gene>
<evidence type="ECO:0000256" key="10">
    <source>
        <dbReference type="ARBA" id="ARBA00023012"/>
    </source>
</evidence>
<comment type="subcellular location">
    <subcellularLocation>
        <location evidence="2">Cell membrane</location>
    </subcellularLocation>
</comment>
<dbReference type="EC" id="2.7.13.3" evidence="3"/>
<dbReference type="FunFam" id="3.30.565.10:FF:000023">
    <property type="entry name" value="PAS domain-containing sensor histidine kinase"/>
    <property type="match status" value="1"/>
</dbReference>
<accession>A0A1J5SZB2</accession>
<keyword evidence="9" id="KW-0067">ATP-binding</keyword>
<protein>
    <recommendedName>
        <fullName evidence="3">histidine kinase</fullName>
        <ecNumber evidence="3">2.7.13.3</ecNumber>
    </recommendedName>
</protein>
<reference evidence="15" key="1">
    <citation type="submission" date="2016-10" db="EMBL/GenBank/DDBJ databases">
        <title>Sequence of Gallionella enrichment culture.</title>
        <authorList>
            <person name="Poehlein A."/>
            <person name="Muehling M."/>
            <person name="Daniel R."/>
        </authorList>
    </citation>
    <scope>NUCLEOTIDE SEQUENCE</scope>
</reference>
<evidence type="ECO:0000256" key="13">
    <source>
        <dbReference type="SAM" id="Phobius"/>
    </source>
</evidence>